<dbReference type="AlphaFoldDB" id="A0AAN6PZU2"/>
<evidence type="ECO:0000313" key="2">
    <source>
        <dbReference type="EMBL" id="KAK4098371.1"/>
    </source>
</evidence>
<sequence>MCASHTQAVKEVALRLPGDLKENFAAEYADNELDPKRVQWMYTLLGASRPSSSASSSTGSSSKGGGGGGSTGSSASKHLQPPRPQGSQTQRHR</sequence>
<dbReference type="EMBL" id="MU863659">
    <property type="protein sequence ID" value="KAK4098371.1"/>
    <property type="molecule type" value="Genomic_DNA"/>
</dbReference>
<feature type="compositionally biased region" description="Low complexity" evidence="1">
    <location>
        <begin position="51"/>
        <end position="61"/>
    </location>
</feature>
<keyword evidence="3" id="KW-1185">Reference proteome</keyword>
<dbReference type="Proteomes" id="UP001305647">
    <property type="component" value="Unassembled WGS sequence"/>
</dbReference>
<protein>
    <submittedName>
        <fullName evidence="2">Uncharacterized protein</fullName>
    </submittedName>
</protein>
<evidence type="ECO:0000313" key="3">
    <source>
        <dbReference type="Proteomes" id="UP001305647"/>
    </source>
</evidence>
<feature type="compositionally biased region" description="Gly residues" evidence="1">
    <location>
        <begin position="62"/>
        <end position="71"/>
    </location>
</feature>
<organism evidence="2 3">
    <name type="scientific">Parathielavia hyrcaniae</name>
    <dbReference type="NCBI Taxonomy" id="113614"/>
    <lineage>
        <taxon>Eukaryota</taxon>
        <taxon>Fungi</taxon>
        <taxon>Dikarya</taxon>
        <taxon>Ascomycota</taxon>
        <taxon>Pezizomycotina</taxon>
        <taxon>Sordariomycetes</taxon>
        <taxon>Sordariomycetidae</taxon>
        <taxon>Sordariales</taxon>
        <taxon>Chaetomiaceae</taxon>
        <taxon>Parathielavia</taxon>
    </lineage>
</organism>
<name>A0AAN6PZU2_9PEZI</name>
<comment type="caution">
    <text evidence="2">The sequence shown here is derived from an EMBL/GenBank/DDBJ whole genome shotgun (WGS) entry which is preliminary data.</text>
</comment>
<reference evidence="2" key="1">
    <citation type="journal article" date="2023" name="Mol. Phylogenet. Evol.">
        <title>Genome-scale phylogeny and comparative genomics of the fungal order Sordariales.</title>
        <authorList>
            <person name="Hensen N."/>
            <person name="Bonometti L."/>
            <person name="Westerberg I."/>
            <person name="Brannstrom I.O."/>
            <person name="Guillou S."/>
            <person name="Cros-Aarteil S."/>
            <person name="Calhoun S."/>
            <person name="Haridas S."/>
            <person name="Kuo A."/>
            <person name="Mondo S."/>
            <person name="Pangilinan J."/>
            <person name="Riley R."/>
            <person name="LaButti K."/>
            <person name="Andreopoulos B."/>
            <person name="Lipzen A."/>
            <person name="Chen C."/>
            <person name="Yan M."/>
            <person name="Daum C."/>
            <person name="Ng V."/>
            <person name="Clum A."/>
            <person name="Steindorff A."/>
            <person name="Ohm R.A."/>
            <person name="Martin F."/>
            <person name="Silar P."/>
            <person name="Natvig D.O."/>
            <person name="Lalanne C."/>
            <person name="Gautier V."/>
            <person name="Ament-Velasquez S.L."/>
            <person name="Kruys A."/>
            <person name="Hutchinson M.I."/>
            <person name="Powell A.J."/>
            <person name="Barry K."/>
            <person name="Miller A.N."/>
            <person name="Grigoriev I.V."/>
            <person name="Debuchy R."/>
            <person name="Gladieux P."/>
            <person name="Hiltunen Thoren M."/>
            <person name="Johannesson H."/>
        </authorList>
    </citation>
    <scope>NUCLEOTIDE SEQUENCE</scope>
    <source>
        <strain evidence="2">CBS 757.83</strain>
    </source>
</reference>
<proteinExistence type="predicted"/>
<feature type="region of interest" description="Disordered" evidence="1">
    <location>
        <begin position="48"/>
        <end position="93"/>
    </location>
</feature>
<gene>
    <name evidence="2" type="ORF">N658DRAFT_499428</name>
</gene>
<reference evidence="2" key="2">
    <citation type="submission" date="2023-05" db="EMBL/GenBank/DDBJ databases">
        <authorList>
            <consortium name="Lawrence Berkeley National Laboratory"/>
            <person name="Steindorff A."/>
            <person name="Hensen N."/>
            <person name="Bonometti L."/>
            <person name="Westerberg I."/>
            <person name="Brannstrom I.O."/>
            <person name="Guillou S."/>
            <person name="Cros-Aarteil S."/>
            <person name="Calhoun S."/>
            <person name="Haridas S."/>
            <person name="Kuo A."/>
            <person name="Mondo S."/>
            <person name="Pangilinan J."/>
            <person name="Riley R."/>
            <person name="Labutti K."/>
            <person name="Andreopoulos B."/>
            <person name="Lipzen A."/>
            <person name="Chen C."/>
            <person name="Yanf M."/>
            <person name="Daum C."/>
            <person name="Ng V."/>
            <person name="Clum A."/>
            <person name="Ohm R."/>
            <person name="Martin F."/>
            <person name="Silar P."/>
            <person name="Natvig D."/>
            <person name="Lalanne C."/>
            <person name="Gautier V."/>
            <person name="Ament-Velasquez S.L."/>
            <person name="Kruys A."/>
            <person name="Hutchinson M.I."/>
            <person name="Powell A.J."/>
            <person name="Barry K."/>
            <person name="Miller A.N."/>
            <person name="Grigoriev I.V."/>
            <person name="Debuchy R."/>
            <person name="Gladieux P."/>
            <person name="Thoren M.H."/>
            <person name="Johannesson H."/>
        </authorList>
    </citation>
    <scope>NUCLEOTIDE SEQUENCE</scope>
    <source>
        <strain evidence="2">CBS 757.83</strain>
    </source>
</reference>
<accession>A0AAN6PZU2</accession>
<evidence type="ECO:0000256" key="1">
    <source>
        <dbReference type="SAM" id="MobiDB-lite"/>
    </source>
</evidence>